<protein>
    <recommendedName>
        <fullName evidence="1">MEDS domain-containing protein</fullName>
    </recommendedName>
</protein>
<evidence type="ECO:0000259" key="1">
    <source>
        <dbReference type="Pfam" id="PF14417"/>
    </source>
</evidence>
<gene>
    <name evidence="2" type="ORF">AA23TX_04606</name>
</gene>
<dbReference type="InterPro" id="IPR025847">
    <property type="entry name" value="MEDS_domain"/>
</dbReference>
<sequence>MDRKHRTDREVALGGALLAPGDHLCVFHRGRAERDHLLVPFLTEGLRAGDAVLYLGAEGERENFRERLDHVGDLVVTEPDDGHLRDGEFAPDELFAMLDGWSRRRFGTGDHPFGRIVGDMSWAAPRLSPALIDALLAEEVAITAWGEKFPQVVLCFYDLDLFGGDLIIPMIKAHPKVWMAGTLVENPYYLSPPKNVYDPDFEQRIPS</sequence>
<accession>A0A6I8LVF9</accession>
<keyword evidence="3" id="KW-1185">Reference proteome</keyword>
<name>A0A6I8LVF9_9PSEU</name>
<dbReference type="Pfam" id="PF14417">
    <property type="entry name" value="MEDS"/>
    <property type="match status" value="1"/>
</dbReference>
<dbReference type="Proteomes" id="UP000399805">
    <property type="component" value="Unassembled WGS sequence"/>
</dbReference>
<proteinExistence type="predicted"/>
<dbReference type="AlphaFoldDB" id="A0A6I8LVF9"/>
<dbReference type="RefSeq" id="WP_230862933.1">
    <property type="nucleotide sequence ID" value="NZ_CABVGP010000002.1"/>
</dbReference>
<feature type="domain" description="MEDS" evidence="1">
    <location>
        <begin position="22"/>
        <end position="175"/>
    </location>
</feature>
<dbReference type="EMBL" id="CABVGP010000002">
    <property type="protein sequence ID" value="VVJ19585.1"/>
    <property type="molecule type" value="Genomic_DNA"/>
</dbReference>
<evidence type="ECO:0000313" key="2">
    <source>
        <dbReference type="EMBL" id="VVJ19585.1"/>
    </source>
</evidence>
<reference evidence="2 3" key="1">
    <citation type="submission" date="2019-09" db="EMBL/GenBank/DDBJ databases">
        <authorList>
            <person name="Leyn A S."/>
        </authorList>
    </citation>
    <scope>NUCLEOTIDE SEQUENCE [LARGE SCALE GENOMIC DNA]</scope>
    <source>
        <strain evidence="2">AA231_1</strain>
    </source>
</reference>
<organism evidence="2 3">
    <name type="scientific">Amycolatopsis camponoti</name>
    <dbReference type="NCBI Taxonomy" id="2606593"/>
    <lineage>
        <taxon>Bacteria</taxon>
        <taxon>Bacillati</taxon>
        <taxon>Actinomycetota</taxon>
        <taxon>Actinomycetes</taxon>
        <taxon>Pseudonocardiales</taxon>
        <taxon>Pseudonocardiaceae</taxon>
        <taxon>Amycolatopsis</taxon>
    </lineage>
</organism>
<evidence type="ECO:0000313" key="3">
    <source>
        <dbReference type="Proteomes" id="UP000399805"/>
    </source>
</evidence>